<dbReference type="GO" id="GO:0004674">
    <property type="term" value="F:protein serine/threonine kinase activity"/>
    <property type="evidence" value="ECO:0007669"/>
    <property type="project" value="UniProtKB-EC"/>
</dbReference>
<evidence type="ECO:0000313" key="8">
    <source>
        <dbReference type="EMBL" id="MBR0560953.1"/>
    </source>
</evidence>
<dbReference type="InterPro" id="IPR010624">
    <property type="entry name" value="KaiC_dom"/>
</dbReference>
<dbReference type="EC" id="2.7.11.1" evidence="1"/>
<dbReference type="InterPro" id="IPR027417">
    <property type="entry name" value="P-loop_NTPase"/>
</dbReference>
<reference evidence="8" key="2">
    <citation type="submission" date="2021-04" db="EMBL/GenBank/DDBJ databases">
        <authorList>
            <person name="Karlyshev A.V."/>
        </authorList>
    </citation>
    <scope>NUCLEOTIDE SEQUENCE</scope>
    <source>
        <strain evidence="8">LMG 29479</strain>
    </source>
</reference>
<dbReference type="EMBL" id="JAGQFT020000005">
    <property type="protein sequence ID" value="MBS7457319.1"/>
    <property type="molecule type" value="Genomic_DNA"/>
</dbReference>
<dbReference type="EMBL" id="JAGQFT010000001">
    <property type="protein sequence ID" value="MBR0560953.1"/>
    <property type="molecule type" value="Genomic_DNA"/>
</dbReference>
<protein>
    <recommendedName>
        <fullName evidence="1">non-specific serine/threonine protein kinase</fullName>
        <ecNumber evidence="1">2.7.11.1</ecNumber>
    </recommendedName>
</protein>
<dbReference type="RefSeq" id="WP_211924920.1">
    <property type="nucleotide sequence ID" value="NZ_JAGQFT020000005.1"/>
</dbReference>
<dbReference type="SMART" id="SM00382">
    <property type="entry name" value="AAA"/>
    <property type="match status" value="2"/>
</dbReference>
<evidence type="ECO:0000313" key="9">
    <source>
        <dbReference type="EMBL" id="MBS7457319.1"/>
    </source>
</evidence>
<dbReference type="PANTHER" id="PTHR42926">
    <property type="match status" value="1"/>
</dbReference>
<evidence type="ECO:0000256" key="5">
    <source>
        <dbReference type="ARBA" id="ARBA00022777"/>
    </source>
</evidence>
<dbReference type="Pfam" id="PF06745">
    <property type="entry name" value="ATPase"/>
    <property type="match status" value="2"/>
</dbReference>
<evidence type="ECO:0000256" key="3">
    <source>
        <dbReference type="ARBA" id="ARBA00022679"/>
    </source>
</evidence>
<dbReference type="AlphaFoldDB" id="A0A8J7VRZ6"/>
<dbReference type="InterPro" id="IPR003593">
    <property type="entry name" value="AAA+_ATPase"/>
</dbReference>
<evidence type="ECO:0000256" key="1">
    <source>
        <dbReference type="ARBA" id="ARBA00012513"/>
    </source>
</evidence>
<sequence>MQAVEAGEDRVGTGVAGLDDILGGGLPRGELHLVRGDAGTGKTTLGLQFLLEGAAAGERALYLSFAQSQTGLRRIAAAHGWSLQGVEVLQLPGADAGAGRQEQTLFHTADVELREATAAVIEAVERVRPERVVIDTMTTLRLLADGGLRYRRQLLGLRGFFDARPCTVLLLDGAGQDAALDDTVYGILRLERVVPEYGNVRRRLSAVKMRGVEFHGGHHTFRIRTGGIQVYPRLKPACMDTPGNWEVRTSGVRGIDALLGGGLEHGTACLVVGPTGTGKTSVATLYAYSAARNGETAAVFCFDERRETFLMRARGLGMDLEPLLERGTLILRSVSTAEFAPGEFAQIVREAVERQRARVVMLDSLTGYFHAMPQEEALLAQMHDLLAYLGRQGVLSLLVVAQHGIAGDHMRGPLDVSYMADAVVLLRHFEADGQVRKAISVLKKRNGSHESTIRELLLSGDGVAVGEPIAGFVGLLSGNPTLRPEAR</sequence>
<dbReference type="PANTHER" id="PTHR42926:SF1">
    <property type="entry name" value="CIRCADIAN CLOCK OSCILLATOR PROTEIN KAIC 1"/>
    <property type="match status" value="1"/>
</dbReference>
<evidence type="ECO:0000313" key="10">
    <source>
        <dbReference type="Proteomes" id="UP000675747"/>
    </source>
</evidence>
<dbReference type="SUPFAM" id="SSF52540">
    <property type="entry name" value="P-loop containing nucleoside triphosphate hydrolases"/>
    <property type="match status" value="2"/>
</dbReference>
<keyword evidence="6" id="KW-0378">Hydrolase</keyword>
<dbReference type="PROSITE" id="PS51146">
    <property type="entry name" value="KAIC"/>
    <property type="match status" value="2"/>
</dbReference>
<keyword evidence="2" id="KW-0597">Phosphoprotein</keyword>
<keyword evidence="5" id="KW-0418">Kinase</keyword>
<evidence type="ECO:0000256" key="2">
    <source>
        <dbReference type="ARBA" id="ARBA00022553"/>
    </source>
</evidence>
<reference evidence="9 10" key="1">
    <citation type="journal article" date="2021" name="Microbiol. Resour. Announc.">
        <title>Draft Genome Sequence of Coralloluteibacterium stylophorae LMG 29479T.</title>
        <authorList>
            <person name="Karlyshev A.V."/>
            <person name="Kudryashova E.B."/>
            <person name="Ariskina E.V."/>
            <person name="Conroy A.P."/>
            <person name="Abidueva E.Y."/>
        </authorList>
    </citation>
    <scope>NUCLEOTIDE SEQUENCE [LARGE SCALE GENOMIC DNA]</scope>
    <source>
        <strain evidence="9 10">LMG 29479</strain>
    </source>
</reference>
<dbReference type="Proteomes" id="UP000675747">
    <property type="component" value="Unassembled WGS sequence"/>
</dbReference>
<name>A0A8J7VRZ6_9GAMM</name>
<comment type="caution">
    <text evidence="8">The sequence shown here is derived from an EMBL/GenBank/DDBJ whole genome shotgun (WGS) entry which is preliminary data.</text>
</comment>
<evidence type="ECO:0000259" key="7">
    <source>
        <dbReference type="PROSITE" id="PS51146"/>
    </source>
</evidence>
<dbReference type="InterPro" id="IPR030665">
    <property type="entry name" value="KaiC"/>
</dbReference>
<dbReference type="InterPro" id="IPR014774">
    <property type="entry name" value="KaiC-like_dom"/>
</dbReference>
<gene>
    <name evidence="8" type="ORF">KB893_00240</name>
    <name evidence="9" type="ORF">KB893_009245</name>
</gene>
<keyword evidence="10" id="KW-1185">Reference proteome</keyword>
<feature type="domain" description="KaiC" evidence="7">
    <location>
        <begin position="246"/>
        <end position="479"/>
    </location>
</feature>
<dbReference type="Gene3D" id="3.40.50.300">
    <property type="entry name" value="P-loop containing nucleotide triphosphate hydrolases"/>
    <property type="match status" value="2"/>
</dbReference>
<proteinExistence type="predicted"/>
<evidence type="ECO:0000256" key="6">
    <source>
        <dbReference type="ARBA" id="ARBA00022801"/>
    </source>
</evidence>
<feature type="domain" description="KaiC" evidence="7">
    <location>
        <begin position="9"/>
        <end position="244"/>
    </location>
</feature>
<dbReference type="GO" id="GO:0016787">
    <property type="term" value="F:hydrolase activity"/>
    <property type="evidence" value="ECO:0007669"/>
    <property type="project" value="UniProtKB-KW"/>
</dbReference>
<evidence type="ECO:0000256" key="4">
    <source>
        <dbReference type="ARBA" id="ARBA00022737"/>
    </source>
</evidence>
<dbReference type="PRINTS" id="PR01874">
    <property type="entry name" value="DNAREPAIRADA"/>
</dbReference>
<organism evidence="8">
    <name type="scientific">Coralloluteibacterium stylophorae</name>
    <dbReference type="NCBI Taxonomy" id="1776034"/>
    <lineage>
        <taxon>Bacteria</taxon>
        <taxon>Pseudomonadati</taxon>
        <taxon>Pseudomonadota</taxon>
        <taxon>Gammaproteobacteria</taxon>
        <taxon>Lysobacterales</taxon>
        <taxon>Lysobacteraceae</taxon>
        <taxon>Coralloluteibacterium</taxon>
    </lineage>
</organism>
<keyword evidence="4" id="KW-0677">Repeat</keyword>
<dbReference type="InterPro" id="IPR051347">
    <property type="entry name" value="Circadian_clock_KaiC-rel"/>
</dbReference>
<accession>A0A8J7VRZ6</accession>
<dbReference type="GO" id="GO:0005524">
    <property type="term" value="F:ATP binding"/>
    <property type="evidence" value="ECO:0007669"/>
    <property type="project" value="InterPro"/>
</dbReference>
<dbReference type="PIRSF" id="PIRSF039117">
    <property type="entry name" value="KaiC"/>
    <property type="match status" value="1"/>
</dbReference>
<keyword evidence="3" id="KW-0808">Transferase</keyword>